<dbReference type="OrthoDB" id="9970474at2759"/>
<evidence type="ECO:0000313" key="2">
    <source>
        <dbReference type="EMBL" id="KIZ00657.1"/>
    </source>
</evidence>
<sequence>MAGLVWNPPTSCAWAGRVFVSDREARDHGLRSVGLPSRLASFQPVASACTDARCARGRDPLSWWRKGQEQQQQDKAVAAAAAAAAAPAAGLKLPGGFMDVVEMRSAERGRRALAAPVATFKLPPLRTEGFLGPRMRLSLPSFSGGTAEHPSLLQYSCDLQTSIMPVTPIAIELHHSDSQQAAAQRQQQQQQQQEGKQEAQQRGWWWQGRREQRRSGGSGGGGGEVLDALLGGRPLLALAFSDMVVRACAGHG</sequence>
<evidence type="ECO:0000256" key="1">
    <source>
        <dbReference type="SAM" id="MobiDB-lite"/>
    </source>
</evidence>
<feature type="compositionally biased region" description="Low complexity" evidence="1">
    <location>
        <begin position="179"/>
        <end position="207"/>
    </location>
</feature>
<feature type="region of interest" description="Disordered" evidence="1">
    <location>
        <begin position="176"/>
        <end position="221"/>
    </location>
</feature>
<dbReference type="Proteomes" id="UP000054498">
    <property type="component" value="Unassembled WGS sequence"/>
</dbReference>
<gene>
    <name evidence="2" type="ORF">MNEG_7304</name>
</gene>
<dbReference type="PANTHER" id="PTHR35467:SF2">
    <property type="entry name" value="PROTEIN NEOXANTHIN-DEFICIENT 1"/>
    <property type="match status" value="1"/>
</dbReference>
<name>A0A0D2MJ86_9CHLO</name>
<proteinExistence type="predicted"/>
<dbReference type="KEGG" id="mng:MNEG_7304"/>
<dbReference type="GeneID" id="25740180"/>
<dbReference type="AlphaFoldDB" id="A0A0D2MJ86"/>
<organism evidence="2 3">
    <name type="scientific">Monoraphidium neglectum</name>
    <dbReference type="NCBI Taxonomy" id="145388"/>
    <lineage>
        <taxon>Eukaryota</taxon>
        <taxon>Viridiplantae</taxon>
        <taxon>Chlorophyta</taxon>
        <taxon>core chlorophytes</taxon>
        <taxon>Chlorophyceae</taxon>
        <taxon>CS clade</taxon>
        <taxon>Sphaeropleales</taxon>
        <taxon>Selenastraceae</taxon>
        <taxon>Monoraphidium</taxon>
    </lineage>
</organism>
<dbReference type="PANTHER" id="PTHR35467">
    <property type="match status" value="1"/>
</dbReference>
<accession>A0A0D2MJ86</accession>
<evidence type="ECO:0000313" key="3">
    <source>
        <dbReference type="Proteomes" id="UP000054498"/>
    </source>
</evidence>
<dbReference type="STRING" id="145388.A0A0D2MJ86"/>
<dbReference type="InterPro" id="IPR039343">
    <property type="entry name" value="NDX1-like"/>
</dbReference>
<keyword evidence="3" id="KW-1185">Reference proteome</keyword>
<dbReference type="EMBL" id="KK101499">
    <property type="protein sequence ID" value="KIZ00657.1"/>
    <property type="molecule type" value="Genomic_DNA"/>
</dbReference>
<protein>
    <submittedName>
        <fullName evidence="2">Uncharacterized protein</fullName>
    </submittedName>
</protein>
<reference evidence="2 3" key="1">
    <citation type="journal article" date="2013" name="BMC Genomics">
        <title>Reconstruction of the lipid metabolism for the microalga Monoraphidium neglectum from its genome sequence reveals characteristics suitable for biofuel production.</title>
        <authorList>
            <person name="Bogen C."/>
            <person name="Al-Dilaimi A."/>
            <person name="Albersmeier A."/>
            <person name="Wichmann J."/>
            <person name="Grundmann M."/>
            <person name="Rupp O."/>
            <person name="Lauersen K.J."/>
            <person name="Blifernez-Klassen O."/>
            <person name="Kalinowski J."/>
            <person name="Goesmann A."/>
            <person name="Mussgnug J.H."/>
            <person name="Kruse O."/>
        </authorList>
    </citation>
    <scope>NUCLEOTIDE SEQUENCE [LARGE SCALE GENOMIC DNA]</scope>
    <source>
        <strain evidence="2 3">SAG 48.87</strain>
    </source>
</reference>
<dbReference type="RefSeq" id="XP_013899676.1">
    <property type="nucleotide sequence ID" value="XM_014044222.1"/>
</dbReference>